<keyword evidence="1" id="KW-0175">Coiled coil</keyword>
<protein>
    <recommendedName>
        <fullName evidence="4">Transglycosylase SLT domain-containing protein</fullName>
    </recommendedName>
</protein>
<evidence type="ECO:0000313" key="2">
    <source>
        <dbReference type="EMBL" id="OGC87310.1"/>
    </source>
</evidence>
<dbReference type="STRING" id="1797245.A2949_01650"/>
<sequence>MKFGLYTGVLVFGLALGAGGFHVFLTPTPIAQAQALSAEQRARLQAEYDQLQKEIAEWQKVLDETRAKKNTLQGDVTALDAQIKKAQAEISQRNLTIGRLAGEINEKQKNIATLEERLQSGLDSLAKLMREKYQTEEISVTALVLSSQNLSEMFANVDAIDAINRDLQTRFDELRGVKQATEKEKQALTVQQNQQRDAKYEVEVKKKQIDTSKQEKTKLLSITKQEESSYQKVLADRQRRADTIRSALFELRDAEGIPFASALAYAQEASKPTGVRAAFILAILRQESNLGVNVGQCLLTTPGTGAGKGKNTGTPISKVMKPDRDVEPFLDITGRLGRNPYNTPVSCPQSIGYGGAMGPSQFIASTWILYEKRLAAVLGVTTPDPWVAKHAIMATALFLSDLGADKGTYSAEREAAARYYAGGNWQKNGLGYAASVLAFAEKYQEDIDFLNTL</sequence>
<evidence type="ECO:0008006" key="4">
    <source>
        <dbReference type="Google" id="ProtNLM"/>
    </source>
</evidence>
<evidence type="ECO:0000256" key="1">
    <source>
        <dbReference type="SAM" id="Coils"/>
    </source>
</evidence>
<reference evidence="2 3" key="1">
    <citation type="journal article" date="2016" name="Nat. Commun.">
        <title>Thousands of microbial genomes shed light on interconnected biogeochemical processes in an aquifer system.</title>
        <authorList>
            <person name="Anantharaman K."/>
            <person name="Brown C.T."/>
            <person name="Hug L.A."/>
            <person name="Sharon I."/>
            <person name="Castelle C.J."/>
            <person name="Probst A.J."/>
            <person name="Thomas B.C."/>
            <person name="Singh A."/>
            <person name="Wilkins M.J."/>
            <person name="Karaoz U."/>
            <person name="Brodie E.L."/>
            <person name="Williams K.H."/>
            <person name="Hubbard S.S."/>
            <person name="Banfield J.F."/>
        </authorList>
    </citation>
    <scope>NUCLEOTIDE SEQUENCE [LARGE SCALE GENOMIC DNA]</scope>
</reference>
<dbReference type="AlphaFoldDB" id="A0A1F4Y011"/>
<dbReference type="InterPro" id="IPR023346">
    <property type="entry name" value="Lysozyme-like_dom_sf"/>
</dbReference>
<comment type="caution">
    <text evidence="2">The sequence shown here is derived from an EMBL/GenBank/DDBJ whole genome shotgun (WGS) entry which is preliminary data.</text>
</comment>
<dbReference type="Proteomes" id="UP000178585">
    <property type="component" value="Unassembled WGS sequence"/>
</dbReference>
<evidence type="ECO:0000313" key="3">
    <source>
        <dbReference type="Proteomes" id="UP000178585"/>
    </source>
</evidence>
<gene>
    <name evidence="2" type="ORF">A2949_01650</name>
</gene>
<organism evidence="2 3">
    <name type="scientific">Candidatus Adlerbacteria bacterium RIFCSPLOWO2_01_FULL_54_21b</name>
    <dbReference type="NCBI Taxonomy" id="1797245"/>
    <lineage>
        <taxon>Bacteria</taxon>
        <taxon>Candidatus Adleribacteriota</taxon>
    </lineage>
</organism>
<dbReference type="Gene3D" id="6.10.250.3150">
    <property type="match status" value="1"/>
</dbReference>
<dbReference type="EMBL" id="MEWZ01000005">
    <property type="protein sequence ID" value="OGC87310.1"/>
    <property type="molecule type" value="Genomic_DNA"/>
</dbReference>
<accession>A0A1F4Y011</accession>
<feature type="coiled-coil region" evidence="1">
    <location>
        <begin position="34"/>
        <end position="131"/>
    </location>
</feature>
<proteinExistence type="predicted"/>
<name>A0A1F4Y011_9BACT</name>
<dbReference type="SUPFAM" id="SSF53955">
    <property type="entry name" value="Lysozyme-like"/>
    <property type="match status" value="1"/>
</dbReference>